<evidence type="ECO:0000313" key="3">
    <source>
        <dbReference type="EMBL" id="MBU7597129.1"/>
    </source>
</evidence>
<protein>
    <submittedName>
        <fullName evidence="3">Copper chaperone PCu(A)C</fullName>
    </submittedName>
</protein>
<evidence type="ECO:0000256" key="2">
    <source>
        <dbReference type="SAM" id="SignalP"/>
    </source>
</evidence>
<proteinExistence type="predicted"/>
<feature type="compositionally biased region" description="Polar residues" evidence="1">
    <location>
        <begin position="171"/>
        <end position="185"/>
    </location>
</feature>
<dbReference type="InterPro" id="IPR036182">
    <property type="entry name" value="PCuAC_sf"/>
</dbReference>
<dbReference type="Pfam" id="PF04314">
    <property type="entry name" value="PCuAC"/>
    <property type="match status" value="1"/>
</dbReference>
<comment type="caution">
    <text evidence="3">The sequence shown here is derived from an EMBL/GenBank/DDBJ whole genome shotgun (WGS) entry which is preliminary data.</text>
</comment>
<dbReference type="InterPro" id="IPR007410">
    <property type="entry name" value="LpqE-like"/>
</dbReference>
<dbReference type="PROSITE" id="PS51257">
    <property type="entry name" value="PROKAR_LIPOPROTEIN"/>
    <property type="match status" value="1"/>
</dbReference>
<dbReference type="Proteomes" id="UP000694501">
    <property type="component" value="Unassembled WGS sequence"/>
</dbReference>
<feature type="region of interest" description="Disordered" evidence="1">
    <location>
        <begin position="155"/>
        <end position="217"/>
    </location>
</feature>
<sequence length="217" mass="21416">MSSSLRRGAVAASVIALSTLSLGACGAGFDAQTSGVRPDNASVSVDDIKIQNINVVTSEESGSPVAVTARIFNDGNKDEKLTSITVRGAGKVELEPADKGDLVVPAGGSLKLGGEGNASAQIADASGITEGNAQSVSFKLSETGSLSADATVVPAGGQYADWGPTPPASPSPSEDGQESPGNTESPGADSPGDDESPEDADSPGAQESEGTEESPAA</sequence>
<dbReference type="AlphaFoldDB" id="A0A949JJ01"/>
<keyword evidence="4" id="KW-1185">Reference proteome</keyword>
<organism evidence="3 4">
    <name type="scientific">Streptomyces tardus</name>
    <dbReference type="NCBI Taxonomy" id="2780544"/>
    <lineage>
        <taxon>Bacteria</taxon>
        <taxon>Bacillati</taxon>
        <taxon>Actinomycetota</taxon>
        <taxon>Actinomycetes</taxon>
        <taxon>Kitasatosporales</taxon>
        <taxon>Streptomycetaceae</taxon>
        <taxon>Streptomyces</taxon>
    </lineage>
</organism>
<dbReference type="EMBL" id="JAELVF020000001">
    <property type="protein sequence ID" value="MBU7597129.1"/>
    <property type="molecule type" value="Genomic_DNA"/>
</dbReference>
<feature type="compositionally biased region" description="Acidic residues" evidence="1">
    <location>
        <begin position="191"/>
        <end position="201"/>
    </location>
</feature>
<gene>
    <name evidence="3" type="ORF">JGS22_005640</name>
</gene>
<accession>A0A949JJ01</accession>
<feature type="signal peptide" evidence="2">
    <location>
        <begin position="1"/>
        <end position="26"/>
    </location>
</feature>
<dbReference type="SUPFAM" id="SSF110087">
    <property type="entry name" value="DR1885-like metal-binding protein"/>
    <property type="match status" value="1"/>
</dbReference>
<reference evidence="3" key="1">
    <citation type="submission" date="2021-06" db="EMBL/GenBank/DDBJ databases">
        <title>Sequencing of actinobacteria type strains.</title>
        <authorList>
            <person name="Nguyen G.-S."/>
            <person name="Wentzel A."/>
        </authorList>
    </citation>
    <scope>NUCLEOTIDE SEQUENCE</scope>
    <source>
        <strain evidence="3">P38-E01</strain>
    </source>
</reference>
<keyword evidence="2" id="KW-0732">Signal</keyword>
<feature type="chain" id="PRO_5038015310" evidence="2">
    <location>
        <begin position="27"/>
        <end position="217"/>
    </location>
</feature>
<evidence type="ECO:0000313" key="4">
    <source>
        <dbReference type="Proteomes" id="UP000694501"/>
    </source>
</evidence>
<evidence type="ECO:0000256" key="1">
    <source>
        <dbReference type="SAM" id="MobiDB-lite"/>
    </source>
</evidence>
<name>A0A949JJ01_9ACTN</name>
<dbReference type="Gene3D" id="2.60.40.1890">
    <property type="entry name" value="PCu(A)C copper chaperone"/>
    <property type="match status" value="1"/>
</dbReference>
<dbReference type="RefSeq" id="WP_211041445.1">
    <property type="nucleotide sequence ID" value="NZ_JAELVF020000001.1"/>
</dbReference>